<keyword evidence="3 6" id="KW-1133">Transmembrane helix</keyword>
<evidence type="ECO:0000256" key="4">
    <source>
        <dbReference type="ARBA" id="ARBA00023136"/>
    </source>
</evidence>
<dbReference type="GO" id="GO:0055075">
    <property type="term" value="P:potassium ion homeostasis"/>
    <property type="evidence" value="ECO:0007669"/>
    <property type="project" value="TreeGrafter"/>
</dbReference>
<dbReference type="AlphaFoldDB" id="A0A6P6Y4K5"/>
<comment type="subcellular location">
    <subcellularLocation>
        <location evidence="1">Membrane</location>
        <topology evidence="1">Multi-pass membrane protein</topology>
    </subcellularLocation>
</comment>
<feature type="region of interest" description="Disordered" evidence="5">
    <location>
        <begin position="865"/>
        <end position="932"/>
    </location>
</feature>
<gene>
    <name evidence="9" type="primary">LOC113794079</name>
</gene>
<name>A0A6P6Y4K5_DERPT</name>
<feature type="transmembrane region" description="Helical" evidence="6">
    <location>
        <begin position="626"/>
        <end position="650"/>
    </location>
</feature>
<dbReference type="GO" id="GO:0015379">
    <property type="term" value="F:potassium:chloride symporter activity"/>
    <property type="evidence" value="ECO:0007669"/>
    <property type="project" value="TreeGrafter"/>
</dbReference>
<proteinExistence type="predicted"/>
<sequence length="1174" mass="130817">MPKKISKIISNAKNRLSSRTTTTQKSPQSSSTTSTKLWGTTSKSSTTISSSSSKSVSIRTGSLRSTCDSDRLLSSTYDHHDDEDTGQRQQPPSSDSISLGMSRNTAQDDFESPDLDLSSSRIRSKKFSIKSNDEQQQQQQQRQNDSDERQTSINNDSDGNNVRKSLLNRLFSFGQQQQTNQQQQQSSSSGYNELYDDHEKQSEFSRQHWWQSEFLLGTETHGPVLFGTWNGVFVTTVVHLFGVLSFLRLGWLVGNEGVPLSIAIVFVCLLFNTISLLAAIGIMERCAAVQAAQNAGHLTPFNPLTNNDGQQQQQRYFDPEYTRQTVSARANIHILIATVLGSRIGGAISLIYLIGQSVSCALHVTGFSESFIQLLAIFIRRQLLSSTSITSSTTNDDNNQSLSSIVSNISIVDEQHQQSSFVRTLAKLLCIDIIEQQQKHFDVTKQSTISTPSSSSILIETSNNIQLILNPESFQIISILLILILFIINIVGVRWLFRLQTLLFLALVAAVGDFSTGIFHEHDDYGYGPIKASEKNFLENLSPNLWSKTTLWLQWRQLFETIGIFFPATIGVMAGVNMGSDLERPTKSIPSGSLMAIISSFAIHILFIFGLSLTCERLALLNDLSIGQHISAIGVFYAFGLYMSTISSALGSMYTAPRIMQNLAQELHSVPIVRCFAKGNGPNNIPINALILFVLITIGFIMIGGINILAPIVTIPYLLTYAAIEYAYFSMAMTFDIQIQREKRFMQISSQLKTSDSDTMMADDLIDHQQKQQQSSSMEINIVEQSKIGGAGSGQLPSSASTTIKRNHHQPSEDTISLTTSLSGFGGGDQPSSLPPPLSPSSSSLQQQQQHLAGYGSIQSITQHIKIKRRQSTQSSDSDINDDPNGSIIKSNKQQQQQPKSTTTKSTISTAATGTKESMMKEKTKTKKPKTIRQLMAAVSNSDDEDDDDDGQDDDSVIVDSGVSTTTIKNQRSLITNINETINMVNNQDGDNEDGEDGQLQRQNDQFECLLMPDPELTEIACKQEIWYLRLMNRWIVLIAAIIKLLLMFIIAWHYAIITMIMFSLFIWIIGHTNPGFYPGVSEFSFYKWIRSIFFRIKSWKPCSSYKNILNNNLTNDPTNESNLIASYSYDRIVLPETVMPNFHYDTDQLTKNNNDYSDRPQCHFTTTINPQLN</sequence>
<feature type="compositionally biased region" description="Polar residues" evidence="5">
    <location>
        <begin position="795"/>
        <end position="804"/>
    </location>
</feature>
<feature type="region of interest" description="Disordered" evidence="5">
    <location>
        <begin position="788"/>
        <end position="853"/>
    </location>
</feature>
<feature type="transmembrane region" description="Helical" evidence="6">
    <location>
        <begin position="562"/>
        <end position="580"/>
    </location>
</feature>
<evidence type="ECO:0000256" key="3">
    <source>
        <dbReference type="ARBA" id="ARBA00022989"/>
    </source>
</evidence>
<evidence type="ECO:0000256" key="2">
    <source>
        <dbReference type="ARBA" id="ARBA00022692"/>
    </source>
</evidence>
<dbReference type="PANTHER" id="PTHR11827">
    <property type="entry name" value="SOLUTE CARRIER FAMILY 12, CATION COTRANSPORTERS"/>
    <property type="match status" value="1"/>
</dbReference>
<evidence type="ECO:0000256" key="1">
    <source>
        <dbReference type="ARBA" id="ARBA00004141"/>
    </source>
</evidence>
<dbReference type="InterPro" id="IPR004841">
    <property type="entry name" value="AA-permease/SLC12A_dom"/>
</dbReference>
<dbReference type="KEGG" id="dpte:113794079"/>
<dbReference type="Gene3D" id="1.20.1740.10">
    <property type="entry name" value="Amino acid/polyamine transporter I"/>
    <property type="match status" value="1"/>
</dbReference>
<keyword evidence="8" id="KW-1185">Reference proteome</keyword>
<feature type="transmembrane region" description="Helical" evidence="6">
    <location>
        <begin position="715"/>
        <end position="737"/>
    </location>
</feature>
<dbReference type="RefSeq" id="XP_027199966.1">
    <property type="nucleotide sequence ID" value="XM_027344165.1"/>
</dbReference>
<feature type="compositionally biased region" description="Low complexity" evidence="5">
    <location>
        <begin position="840"/>
        <end position="850"/>
    </location>
</feature>
<dbReference type="Pfam" id="PF00324">
    <property type="entry name" value="AA_permease"/>
    <property type="match status" value="1"/>
</dbReference>
<accession>A0A6P6Y4K5</accession>
<dbReference type="InterPro" id="IPR004842">
    <property type="entry name" value="SLC12A_fam"/>
</dbReference>
<dbReference type="GO" id="GO:0006884">
    <property type="term" value="P:cell volume homeostasis"/>
    <property type="evidence" value="ECO:0007669"/>
    <property type="project" value="TreeGrafter"/>
</dbReference>
<feature type="domain" description="Amino acid permease/ SLC12A" evidence="7">
    <location>
        <begin position="471"/>
        <end position="743"/>
    </location>
</feature>
<feature type="compositionally biased region" description="Low complexity" evidence="5">
    <location>
        <begin position="17"/>
        <end position="62"/>
    </location>
</feature>
<feature type="transmembrane region" description="Helical" evidence="6">
    <location>
        <begin position="260"/>
        <end position="283"/>
    </location>
</feature>
<dbReference type="GO" id="GO:0016020">
    <property type="term" value="C:membrane"/>
    <property type="evidence" value="ECO:0007669"/>
    <property type="project" value="UniProtKB-SubCell"/>
</dbReference>
<dbReference type="GO" id="GO:0055064">
    <property type="term" value="P:chloride ion homeostasis"/>
    <property type="evidence" value="ECO:0007669"/>
    <property type="project" value="TreeGrafter"/>
</dbReference>
<evidence type="ECO:0000256" key="5">
    <source>
        <dbReference type="SAM" id="MobiDB-lite"/>
    </source>
</evidence>
<dbReference type="OMA" id="PEYRCES"/>
<dbReference type="PANTHER" id="PTHR11827:SF6">
    <property type="entry name" value="SOLUTE CARRIER FAMILY 12 MEMBER 8"/>
    <property type="match status" value="1"/>
</dbReference>
<feature type="compositionally biased region" description="Low complexity" evidence="5">
    <location>
        <begin position="134"/>
        <end position="143"/>
    </location>
</feature>
<feature type="transmembrane region" description="Helical" evidence="6">
    <location>
        <begin position="232"/>
        <end position="254"/>
    </location>
</feature>
<evidence type="ECO:0000313" key="8">
    <source>
        <dbReference type="Proteomes" id="UP000515146"/>
    </source>
</evidence>
<dbReference type="Proteomes" id="UP000515146">
    <property type="component" value="Unplaced"/>
</dbReference>
<feature type="region of interest" description="Disordered" evidence="5">
    <location>
        <begin position="176"/>
        <end position="197"/>
    </location>
</feature>
<evidence type="ECO:0000256" key="6">
    <source>
        <dbReference type="SAM" id="Phobius"/>
    </source>
</evidence>
<feature type="compositionally biased region" description="Basic and acidic residues" evidence="5">
    <location>
        <begin position="67"/>
        <end position="86"/>
    </location>
</feature>
<feature type="transmembrane region" description="Helical" evidence="6">
    <location>
        <begin position="1036"/>
        <end position="1069"/>
    </location>
</feature>
<feature type="compositionally biased region" description="Low complexity" evidence="5">
    <location>
        <begin position="887"/>
        <end position="917"/>
    </location>
</feature>
<feature type="compositionally biased region" description="Polar residues" evidence="5">
    <location>
        <begin position="87"/>
        <end position="107"/>
    </location>
</feature>
<dbReference type="OrthoDB" id="2020542at2759"/>
<keyword evidence="4 6" id="KW-0472">Membrane</keyword>
<dbReference type="InParanoid" id="A0A6P6Y4K5"/>
<evidence type="ECO:0000259" key="7">
    <source>
        <dbReference type="Pfam" id="PF00324"/>
    </source>
</evidence>
<feature type="transmembrane region" description="Helical" evidence="6">
    <location>
        <begin position="332"/>
        <end position="355"/>
    </location>
</feature>
<feature type="region of interest" description="Disordered" evidence="5">
    <location>
        <begin position="1"/>
        <end position="161"/>
    </location>
</feature>
<organism evidence="8 9">
    <name type="scientific">Dermatophagoides pteronyssinus</name>
    <name type="common">European house dust mite</name>
    <dbReference type="NCBI Taxonomy" id="6956"/>
    <lineage>
        <taxon>Eukaryota</taxon>
        <taxon>Metazoa</taxon>
        <taxon>Ecdysozoa</taxon>
        <taxon>Arthropoda</taxon>
        <taxon>Chelicerata</taxon>
        <taxon>Arachnida</taxon>
        <taxon>Acari</taxon>
        <taxon>Acariformes</taxon>
        <taxon>Sarcoptiformes</taxon>
        <taxon>Astigmata</taxon>
        <taxon>Psoroptidia</taxon>
        <taxon>Analgoidea</taxon>
        <taxon>Pyroglyphidae</taxon>
        <taxon>Dermatophagoidinae</taxon>
        <taxon>Dermatophagoides</taxon>
    </lineage>
</organism>
<dbReference type="FunCoup" id="A0A6P6Y4K5">
    <property type="interactions" value="47"/>
</dbReference>
<feature type="compositionally biased region" description="Low complexity" evidence="5">
    <location>
        <begin position="176"/>
        <end position="189"/>
    </location>
</feature>
<feature type="transmembrane region" description="Helical" evidence="6">
    <location>
        <begin position="687"/>
        <end position="709"/>
    </location>
</feature>
<keyword evidence="2 6" id="KW-0812">Transmembrane</keyword>
<reference evidence="9" key="1">
    <citation type="submission" date="2025-08" db="UniProtKB">
        <authorList>
            <consortium name="RefSeq"/>
        </authorList>
    </citation>
    <scope>IDENTIFICATION</scope>
    <source>
        <strain evidence="9">Airmid</strain>
    </source>
</reference>
<feature type="compositionally biased region" description="Polar residues" evidence="5">
    <location>
        <begin position="151"/>
        <end position="161"/>
    </location>
</feature>
<feature type="transmembrane region" description="Helical" evidence="6">
    <location>
        <begin position="476"/>
        <end position="497"/>
    </location>
</feature>
<evidence type="ECO:0000313" key="9">
    <source>
        <dbReference type="RefSeq" id="XP_027199966.1"/>
    </source>
</evidence>
<feature type="transmembrane region" description="Helical" evidence="6">
    <location>
        <begin position="592"/>
        <end position="614"/>
    </location>
</feature>
<protein>
    <submittedName>
        <fullName evidence="9">Solute carrier family 12 member 8-like</fullName>
    </submittedName>
</protein>
<dbReference type="GO" id="GO:1990573">
    <property type="term" value="P:potassium ion import across plasma membrane"/>
    <property type="evidence" value="ECO:0007669"/>
    <property type="project" value="TreeGrafter"/>
</dbReference>